<proteinExistence type="predicted"/>
<dbReference type="Proteomes" id="UP000826568">
    <property type="component" value="Segment"/>
</dbReference>
<dbReference type="EMBL" id="MZ398247">
    <property type="protein sequence ID" value="QYC97320.1"/>
    <property type="molecule type" value="Genomic_DNA"/>
</dbReference>
<evidence type="ECO:0000313" key="2">
    <source>
        <dbReference type="Proteomes" id="UP000826568"/>
    </source>
</evidence>
<evidence type="ECO:0000313" key="1">
    <source>
        <dbReference type="EMBL" id="QYC97320.1"/>
    </source>
</evidence>
<organism evidence="1 2">
    <name type="scientific">Enterobacteria phage IME177</name>
    <dbReference type="NCBI Taxonomy" id="2860370"/>
    <lineage>
        <taxon>Viruses</taxon>
        <taxon>Duplodnaviria</taxon>
        <taxon>Heunggongvirae</taxon>
        <taxon>Uroviricota</taxon>
        <taxon>Caudoviricetes</taxon>
        <taxon>Autographivirales</taxon>
        <taxon>Autotranscriptaviridae</taxon>
        <taxon>Studiervirinae</taxon>
        <taxon>Kayfunavirus</taxon>
        <taxon>Kayfunavirus IME177</taxon>
    </lineage>
</organism>
<protein>
    <submittedName>
        <fullName evidence="1">DNA-directed RNA polymerase</fullName>
    </submittedName>
</protein>
<sequence>MSVISIDKHDFSDVSNAIEPFNLLADHYGQDLAVKQLQLEHEAYTEGERRFIKNLERQTERGELADNQVAKPLMQTLVPKIAQAVREWHEGLDGKLSTSRPSVAFTMLSTEEKAVKDRSMRISCESAAVIILKVILSKLVKPEGIPITPMASAIGRTLEDEIRFGRIRDKEKEHFKKAIAENLNKRAGASYKKAYMQAVEASMLEQGQLEDAWGTWSPTEAVHVGIKMLEIVIQSTQLVELKRYGAGNAAADVEMVHLSDFWVKKMAQRGFSLAGIAPVYQPCVVPPKPWTGVVGGGYWAKGRRPLPLIRLGSKSAVARYEDVYMPEVYDAVNIIQNTPWKVNKKVLDVVNMVEKLNNTPIDDIPQMEPLKPEDYAGETEEELKAWKKAAAGIYRREKARQSRRLSMSFIVSQANKFSQFKAIWFPYNMDWRGRVYAVPMFNPQGNDMQKGLLTLAVGKPIGADGFKWLKVHTANCAGVDKVTFEERIKWVEDNHENILAAAKSPMDSIEWWGSMDSPFCFLAACFEYSGVMNHGLTYNCSLPIAFDGSCSGIQHFSAMLRDHVGGHAVNLTPSGQVQDIYRIVSDRVSDQLKELLLSGTDDELVTVEDKKTGEISERLKLGTKSLARQWLQFGMSRSVTKRSVMTLAYGSKEYGFADQVFEDTVMPAIDSGKGAMFTEPSQASRFMAKMIWEAVSVTVVAAVDAMKWLQGAAKLLAAEVKDKKTGEILKPCLPVHWVTPDGFPVWQEYRKKDTTRLNLMFLGSFNLQPTVNKGTKKELDKHKQESGISPNFVHSQDGSHLRKTVVHTHRKYGVMSFAVIHDSFGTIPADAEYLFRGVRETMVETYRDNDVLLDFYEQFEYQLHESQRDKLPELPKKGKLNIEDILSSDFAFA</sequence>
<accession>A0AC61NH83</accession>
<keyword evidence="1" id="KW-0240">DNA-directed RNA polymerase</keyword>
<name>A0AC61NH83_9CAUD</name>
<keyword evidence="2" id="KW-1185">Reference proteome</keyword>
<reference evidence="1" key="1">
    <citation type="submission" date="2021-06" db="EMBL/GenBank/DDBJ databases">
        <authorList>
            <person name="Tian F."/>
            <person name="Li J."/>
            <person name="Li F."/>
            <person name="Tong Y."/>
        </authorList>
    </citation>
    <scope>NUCLEOTIDE SEQUENCE</scope>
</reference>
<keyword evidence="1" id="KW-0804">Transcription</keyword>